<dbReference type="AlphaFoldDB" id="A0A0G3XG03"/>
<accession>A0A0G3XG03</accession>
<protein>
    <submittedName>
        <fullName evidence="1">Membrane protein</fullName>
    </submittedName>
</protein>
<sequence length="521" mass="55354">MVEQADAVRRARASFTGVLLSLRLWWRHSVVNTVDQSSVIENRREEAVISARYMFMLAMSAGIAVLGLLLSSPAVVIGAMLLSPLMGPIIGLGFALATGDYAWLRKSLRALALGTALAIAFTALIVALSPLQTVTPEIAARTRPNLFDLFIAFFSALAGAYAMIRGREGTVVGVAIATALMPPLAVVGFGLATLNWTVFSGALLLYITNLITIALTAMMMARLYGFRSNLSEKQTRLQDVFVIVAFTALAVPLGLSLVSIARETNATRQANTAILDSFPGKARISQIDIDYQAEPVSVSATVLTPELMAGAEDQVSRRLSRIMGGPVVLTLDQFQVGTSASAAEKAQLAAARAKEQEATDREVRDLVGRLALIAGVKESDVLVDREGRRAQVNAVPLPDAELATYAELETRIVANVPNWTVKLVPPAGPLPTVTLEEPQTGDDGAPVSRIGPRAKSTLDLIVWSAARIAAPIVLSGGAADVEIVRAALAERGVRLVTRSSGRDTGTIRVAWARPDEATGEQ</sequence>
<dbReference type="RefSeq" id="WP_047820234.1">
    <property type="nucleotide sequence ID" value="NZ_CP011770.1"/>
</dbReference>
<dbReference type="STRING" id="1348774.AB433_05440"/>
<gene>
    <name evidence="1" type="ORF">AB433_05440</name>
</gene>
<proteinExistence type="predicted"/>
<dbReference type="PATRIC" id="fig|1348774.3.peg.1143"/>
<dbReference type="Proteomes" id="UP000035287">
    <property type="component" value="Chromosome"/>
</dbReference>
<dbReference type="PANTHER" id="PTHR20992">
    <property type="entry name" value="AT15442P-RELATED"/>
    <property type="match status" value="1"/>
</dbReference>
<keyword evidence="2" id="KW-1185">Reference proteome</keyword>
<dbReference type="PANTHER" id="PTHR20992:SF9">
    <property type="entry name" value="AT15442P-RELATED"/>
    <property type="match status" value="1"/>
</dbReference>
<name>A0A0G3XG03_9SPHN</name>
<dbReference type="KEGG" id="cna:AB433_05440"/>
<evidence type="ECO:0000313" key="2">
    <source>
        <dbReference type="Proteomes" id="UP000035287"/>
    </source>
</evidence>
<reference evidence="1 2" key="1">
    <citation type="submission" date="2015-06" db="EMBL/GenBank/DDBJ databases">
        <authorList>
            <person name="Zeng Y."/>
            <person name="Huang Y."/>
        </authorList>
    </citation>
    <scope>NUCLEOTIDE SEQUENCE [LARGE SCALE GENOMIC DNA]</scope>
    <source>
        <strain evidence="1 2">PQ-2</strain>
    </source>
</reference>
<dbReference type="OrthoDB" id="9790659at2"/>
<dbReference type="Pfam" id="PF04087">
    <property type="entry name" value="DUF389"/>
    <property type="match status" value="1"/>
</dbReference>
<organism evidence="1 2">
    <name type="scientific">Croceicoccus naphthovorans</name>
    <dbReference type="NCBI Taxonomy" id="1348774"/>
    <lineage>
        <taxon>Bacteria</taxon>
        <taxon>Pseudomonadati</taxon>
        <taxon>Pseudomonadota</taxon>
        <taxon>Alphaproteobacteria</taxon>
        <taxon>Sphingomonadales</taxon>
        <taxon>Erythrobacteraceae</taxon>
        <taxon>Croceicoccus</taxon>
    </lineage>
</organism>
<evidence type="ECO:0000313" key="1">
    <source>
        <dbReference type="EMBL" id="AKM09546.1"/>
    </source>
</evidence>
<dbReference type="EMBL" id="CP011770">
    <property type="protein sequence ID" value="AKM09546.1"/>
    <property type="molecule type" value="Genomic_DNA"/>
</dbReference>
<dbReference type="InterPro" id="IPR005240">
    <property type="entry name" value="DUF389"/>
</dbReference>